<dbReference type="InterPro" id="IPR040256">
    <property type="entry name" value="At4g02000-like"/>
</dbReference>
<protein>
    <recommendedName>
        <fullName evidence="1">DUF4283 domain-containing protein</fullName>
    </recommendedName>
</protein>
<name>A0AAV2GSZ4_9ROSI</name>
<dbReference type="PANTHER" id="PTHR31286:SF180">
    <property type="entry name" value="OS10G0362600 PROTEIN"/>
    <property type="match status" value="1"/>
</dbReference>
<dbReference type="AlphaFoldDB" id="A0AAV2GSZ4"/>
<evidence type="ECO:0000313" key="3">
    <source>
        <dbReference type="Proteomes" id="UP001497516"/>
    </source>
</evidence>
<dbReference type="EMBL" id="OZ034822">
    <property type="protein sequence ID" value="CAL1413596.1"/>
    <property type="molecule type" value="Genomic_DNA"/>
</dbReference>
<sequence length="323" mass="35336">MAGVNAVVFGDADVVAGAERNDLSLLGRVIGSAPPIRHLQTTMGRLWGCRGAISVLPAAEGLFQFVFPSENDMDAVLKQSPWFLPKFLVNLAPWVEVTPTVADQHWKVPLDLQFWNIPPQCCTRRMASLLGLALGKSESAAVHRIPGSGELYLRAKVWLDGRLPLPTSVPAAHDKGGIGPFSATITFKRLPQFYYLCGILGNVGQHCSRREELAGSVTPYDKHLVSMKFGPKVNERSLVTRKQYTWIRQEVADASAQGRSPAQKETALLMAHQGRMELAVDGKAGQLLPTGSLPALDIVPSKERDMMDQPATSSTHFYCHSRN</sequence>
<accession>A0AAV2GSZ4</accession>
<reference evidence="2 3" key="1">
    <citation type="submission" date="2024-04" db="EMBL/GenBank/DDBJ databases">
        <authorList>
            <person name="Fracassetti M."/>
        </authorList>
    </citation>
    <scope>NUCLEOTIDE SEQUENCE [LARGE SCALE GENOMIC DNA]</scope>
</reference>
<organism evidence="2 3">
    <name type="scientific">Linum trigynum</name>
    <dbReference type="NCBI Taxonomy" id="586398"/>
    <lineage>
        <taxon>Eukaryota</taxon>
        <taxon>Viridiplantae</taxon>
        <taxon>Streptophyta</taxon>
        <taxon>Embryophyta</taxon>
        <taxon>Tracheophyta</taxon>
        <taxon>Spermatophyta</taxon>
        <taxon>Magnoliopsida</taxon>
        <taxon>eudicotyledons</taxon>
        <taxon>Gunneridae</taxon>
        <taxon>Pentapetalae</taxon>
        <taxon>rosids</taxon>
        <taxon>fabids</taxon>
        <taxon>Malpighiales</taxon>
        <taxon>Linaceae</taxon>
        <taxon>Linum</taxon>
    </lineage>
</organism>
<gene>
    <name evidence="2" type="ORF">LTRI10_LOCUS52816</name>
</gene>
<dbReference type="PANTHER" id="PTHR31286">
    <property type="entry name" value="GLYCINE-RICH CELL WALL STRUCTURAL PROTEIN 1.8-LIKE"/>
    <property type="match status" value="1"/>
</dbReference>
<dbReference type="InterPro" id="IPR025558">
    <property type="entry name" value="DUF4283"/>
</dbReference>
<evidence type="ECO:0000259" key="1">
    <source>
        <dbReference type="Pfam" id="PF14111"/>
    </source>
</evidence>
<proteinExistence type="predicted"/>
<evidence type="ECO:0000313" key="2">
    <source>
        <dbReference type="EMBL" id="CAL1413596.1"/>
    </source>
</evidence>
<feature type="domain" description="DUF4283" evidence="1">
    <location>
        <begin position="18"/>
        <end position="96"/>
    </location>
</feature>
<dbReference type="Proteomes" id="UP001497516">
    <property type="component" value="Chromosome 9"/>
</dbReference>
<dbReference type="Pfam" id="PF14111">
    <property type="entry name" value="DUF4283"/>
    <property type="match status" value="1"/>
</dbReference>
<keyword evidence="3" id="KW-1185">Reference proteome</keyword>